<dbReference type="GO" id="GO:0010468">
    <property type="term" value="P:regulation of gene expression"/>
    <property type="evidence" value="ECO:0007669"/>
    <property type="project" value="TreeGrafter"/>
</dbReference>
<feature type="domain" description="C2H2-type" evidence="9">
    <location>
        <begin position="877"/>
        <end position="904"/>
    </location>
</feature>
<evidence type="ECO:0000256" key="1">
    <source>
        <dbReference type="ARBA" id="ARBA00004123"/>
    </source>
</evidence>
<keyword evidence="3" id="KW-0677">Repeat</keyword>
<organism evidence="11 13">
    <name type="scientific">Crassostrea virginica</name>
    <name type="common">Eastern oyster</name>
    <dbReference type="NCBI Taxonomy" id="6565"/>
    <lineage>
        <taxon>Eukaryota</taxon>
        <taxon>Metazoa</taxon>
        <taxon>Spiralia</taxon>
        <taxon>Lophotrochozoa</taxon>
        <taxon>Mollusca</taxon>
        <taxon>Bivalvia</taxon>
        <taxon>Autobranchia</taxon>
        <taxon>Pteriomorphia</taxon>
        <taxon>Ostreida</taxon>
        <taxon>Ostreoidea</taxon>
        <taxon>Ostreidae</taxon>
        <taxon>Crassostrea</taxon>
    </lineage>
</organism>
<keyword evidence="5" id="KW-0862">Zinc</keyword>
<proteinExistence type="predicted"/>
<name>A0A8B8ADN3_CRAVI</name>
<dbReference type="Gene3D" id="1.10.10.10">
    <property type="entry name" value="Winged helix-like DNA-binding domain superfamily/Winged helix DNA-binding domain"/>
    <property type="match status" value="1"/>
</dbReference>
<feature type="domain" description="C2H2-type" evidence="9">
    <location>
        <begin position="935"/>
        <end position="962"/>
    </location>
</feature>
<dbReference type="GO" id="GO:0008270">
    <property type="term" value="F:zinc ion binding"/>
    <property type="evidence" value="ECO:0007669"/>
    <property type="project" value="UniProtKB-KW"/>
</dbReference>
<dbReference type="Gene3D" id="3.30.160.60">
    <property type="entry name" value="Classic Zinc Finger"/>
    <property type="match status" value="3"/>
</dbReference>
<evidence type="ECO:0000256" key="7">
    <source>
        <dbReference type="PROSITE-ProRule" id="PRU00042"/>
    </source>
</evidence>
<dbReference type="Pfam" id="PF00605">
    <property type="entry name" value="IRF"/>
    <property type="match status" value="1"/>
</dbReference>
<dbReference type="SUPFAM" id="SSF57667">
    <property type="entry name" value="beta-beta-alpha zinc fingers"/>
    <property type="match status" value="3"/>
</dbReference>
<dbReference type="KEGG" id="cvn:111100791"/>
<dbReference type="InterPro" id="IPR036388">
    <property type="entry name" value="WH-like_DNA-bd_sf"/>
</dbReference>
<evidence type="ECO:0000256" key="5">
    <source>
        <dbReference type="ARBA" id="ARBA00022833"/>
    </source>
</evidence>
<keyword evidence="4 7" id="KW-0863">Zinc-finger</keyword>
<dbReference type="Proteomes" id="UP000694844">
    <property type="component" value="Chromosome 6"/>
</dbReference>
<feature type="region of interest" description="Disordered" evidence="8">
    <location>
        <begin position="1258"/>
        <end position="1308"/>
    </location>
</feature>
<dbReference type="InterPro" id="IPR001346">
    <property type="entry name" value="Interferon_reg_fact_DNA-bd_dom"/>
</dbReference>
<dbReference type="PROSITE" id="PS00028">
    <property type="entry name" value="ZINC_FINGER_C2H2_1"/>
    <property type="match status" value="6"/>
</dbReference>
<feature type="region of interest" description="Disordered" evidence="8">
    <location>
        <begin position="1191"/>
        <end position="1233"/>
    </location>
</feature>
<dbReference type="CDD" id="cd00103">
    <property type="entry name" value="IRF"/>
    <property type="match status" value="1"/>
</dbReference>
<feature type="region of interest" description="Disordered" evidence="8">
    <location>
        <begin position="1118"/>
        <end position="1137"/>
    </location>
</feature>
<dbReference type="PANTHER" id="PTHR16515:SF49">
    <property type="entry name" value="GASTRULA ZINC FINGER PROTEIN XLCGF49.1-LIKE-RELATED"/>
    <property type="match status" value="1"/>
</dbReference>
<dbReference type="InterPro" id="IPR036236">
    <property type="entry name" value="Znf_C2H2_sf"/>
</dbReference>
<keyword evidence="6" id="KW-0539">Nucleus</keyword>
<evidence type="ECO:0000259" key="10">
    <source>
        <dbReference type="PROSITE" id="PS51507"/>
    </source>
</evidence>
<protein>
    <submittedName>
        <fullName evidence="12 13">Uncharacterized protein LOC111100791 isoform X1</fullName>
    </submittedName>
</protein>
<dbReference type="GO" id="GO:0005634">
    <property type="term" value="C:nucleus"/>
    <property type="evidence" value="ECO:0007669"/>
    <property type="project" value="UniProtKB-SubCell"/>
</dbReference>
<dbReference type="GeneID" id="111100791"/>
<feature type="region of interest" description="Disordered" evidence="8">
    <location>
        <begin position="283"/>
        <end position="364"/>
    </location>
</feature>
<dbReference type="PROSITE" id="PS50157">
    <property type="entry name" value="ZINC_FINGER_C2H2_2"/>
    <property type="match status" value="5"/>
</dbReference>
<dbReference type="PROSITE" id="PS51507">
    <property type="entry name" value="IRF_2"/>
    <property type="match status" value="1"/>
</dbReference>
<feature type="domain" description="C2H2-type" evidence="9">
    <location>
        <begin position="964"/>
        <end position="992"/>
    </location>
</feature>
<dbReference type="SUPFAM" id="SSF46785">
    <property type="entry name" value="Winged helix' DNA-binding domain"/>
    <property type="match status" value="1"/>
</dbReference>
<feature type="compositionally biased region" description="Polar residues" evidence="8">
    <location>
        <begin position="348"/>
        <end position="364"/>
    </location>
</feature>
<feature type="region of interest" description="Disordered" evidence="8">
    <location>
        <begin position="648"/>
        <end position="695"/>
    </location>
</feature>
<feature type="compositionally biased region" description="Basic and acidic residues" evidence="8">
    <location>
        <begin position="283"/>
        <end position="319"/>
    </location>
</feature>
<evidence type="ECO:0000256" key="2">
    <source>
        <dbReference type="ARBA" id="ARBA00022723"/>
    </source>
</evidence>
<dbReference type="RefSeq" id="XP_022288598.1">
    <property type="nucleotide sequence ID" value="XM_022432890.1"/>
</dbReference>
<feature type="compositionally biased region" description="Low complexity" evidence="8">
    <location>
        <begin position="1206"/>
        <end position="1226"/>
    </location>
</feature>
<evidence type="ECO:0000256" key="8">
    <source>
        <dbReference type="SAM" id="MobiDB-lite"/>
    </source>
</evidence>
<feature type="compositionally biased region" description="Low complexity" evidence="8">
    <location>
        <begin position="1264"/>
        <end position="1276"/>
    </location>
</feature>
<gene>
    <name evidence="12 13" type="primary">LOC111100791</name>
</gene>
<comment type="subcellular location">
    <subcellularLocation>
        <location evidence="1">Nucleus</location>
    </subcellularLocation>
</comment>
<evidence type="ECO:0000313" key="11">
    <source>
        <dbReference type="Proteomes" id="UP000694844"/>
    </source>
</evidence>
<feature type="region of interest" description="Disordered" evidence="8">
    <location>
        <begin position="566"/>
        <end position="594"/>
    </location>
</feature>
<dbReference type="GO" id="GO:0000976">
    <property type="term" value="F:transcription cis-regulatory region binding"/>
    <property type="evidence" value="ECO:0007669"/>
    <property type="project" value="InterPro"/>
</dbReference>
<accession>A0A8B8ADN3</accession>
<feature type="compositionally biased region" description="Acidic residues" evidence="8">
    <location>
        <begin position="666"/>
        <end position="683"/>
    </location>
</feature>
<dbReference type="PRINTS" id="PR00267">
    <property type="entry name" value="INTFRNREGFCT"/>
</dbReference>
<feature type="compositionally biased region" description="Basic and acidic residues" evidence="8">
    <location>
        <begin position="1191"/>
        <end position="1204"/>
    </location>
</feature>
<keyword evidence="2" id="KW-0479">Metal-binding</keyword>
<dbReference type="OrthoDB" id="6108821at2759"/>
<evidence type="ECO:0000313" key="13">
    <source>
        <dbReference type="RefSeq" id="XP_022288598.1"/>
    </source>
</evidence>
<evidence type="ECO:0000256" key="3">
    <source>
        <dbReference type="ARBA" id="ARBA00022737"/>
    </source>
</evidence>
<feature type="region of interest" description="Disordered" evidence="8">
    <location>
        <begin position="217"/>
        <end position="258"/>
    </location>
</feature>
<evidence type="ECO:0000256" key="6">
    <source>
        <dbReference type="ARBA" id="ARBA00023242"/>
    </source>
</evidence>
<dbReference type="SMART" id="SM00355">
    <property type="entry name" value="ZnF_C2H2"/>
    <property type="match status" value="7"/>
</dbReference>
<dbReference type="InterPro" id="IPR036390">
    <property type="entry name" value="WH_DNA-bd_sf"/>
</dbReference>
<feature type="compositionally biased region" description="Acidic residues" evidence="8">
    <location>
        <begin position="328"/>
        <end position="343"/>
    </location>
</feature>
<keyword evidence="11" id="KW-1185">Reference proteome</keyword>
<dbReference type="RefSeq" id="XP_022288597.1">
    <property type="nucleotide sequence ID" value="XM_022432889.1"/>
</dbReference>
<sequence length="1308" mass="144515">MEETESETSEGTIYVYQYPADGQGEGETRVIEVGAKDSAGEEEEVTTVTQYVEEVVEIDNENVVVANVMAAASEKGSIKLVLSEEDSNQGEHGYTMNYRPIRPVERQKMRPWLLEHLDGGSIPGLSWQNRTQRIFRISWKHAAHNCFNRTRDSDLFERWAYHTGRHHDGNHKRWKANFRCALNSLPDVIELKDLGVRKGDNAFKVYKFIDLNDEKDREEKKKMQMVTRSSKKTEGRKGGSTPVTPIGTKHLKTESGSPAAFSITTEGGMLQTLLHAIELKNQEAASDKDEDKKTKVTVKRALDQENQPRPKRTRGDYSKKSQAGESTESSEEEEEEEEDEGDSETGSQASGTSHASPGTPTSSSMLSMLKLPYILNVKQLLALANKQKDTEVKASSMGDSKVTITNVTLDSILQDRLSQNTDNSNVKITIPYTVFEALKARNASGKDAVTLEGTHSNVVLTPGSGATTSKTRLVPLLTSKDANYPNIRSRLVSRLNMSGAQAVTTSQSQGQVLRPVLAAAGKKGGAGTFEKVTVQPIPQLQPVRLGSPSEESDQDNSKISISTVNINDAQADDSHPEAGTGSKSNKKTTDANTVTEQVTVDLKELMEDQSSSDVEGNQYRCLWCKLDFSTKIDLLSHFMSLHEDMLIPEGDLSDPEPDPGAKDISEASEEVEGGAEDEEEEEAFIPPTDTSGALDLTKPKVTVEKNPGMMYTNVVDLSFNTLEEGEGEGALDLSNSKKNLVVNEINVPPADNRPQYSLNSLIEALRNTIEQDRKDKRGPVDSYVLEVEDEEEDLSQQQQQENKQFMEFLELSSDSDSESEVARAETSASSTSDVKISVKTFQVNGKTMYRCTKCNRVFSKSCTLSRHALVHTQLFPYLCGICDSEFRDMRVLLKHLDLHGEDVDCPCQKCEKINREKTTSSSTAKVKNTAKKFKFKCDICGKQFSSAESCSIHVESHASGTVSVSCNICKMKFSCHRTLTRHRMSSHSLQNCPVCLESSSDLAAHMVNHPGVFIYKCGLCSDGFNRRPELHDHLKVHTSLGNTKPQNQLKRRVKPLSKKTLEARLLKKTKSAERKATKKRIMGKTVRKGEEPESQNIKVETLVDKGVVTKALIIPEKEESKSKDNEREAKVKTTGKAGDLGNIPHFMMIDSSVDFEVDPNIGKKDEGSRKRKFVDSGTTVTDVTKVEIKEENFMEEVSEGKTENHSSASIKSESSSPVSSSSGPMSLRRRTSRRCRWHDNDSVCERCDGSFVKTIAFERKQQKKTSPTSSSTDLSQLVPSEEDLRSLGAGAGGAESMVVVSNPVSTAN</sequence>
<dbReference type="PANTHER" id="PTHR16515">
    <property type="entry name" value="PR DOMAIN ZINC FINGER PROTEIN"/>
    <property type="match status" value="1"/>
</dbReference>
<feature type="domain" description="C2H2-type" evidence="9">
    <location>
        <begin position="849"/>
        <end position="876"/>
    </location>
</feature>
<reference evidence="12 13" key="1">
    <citation type="submission" date="2025-04" db="UniProtKB">
        <authorList>
            <consortium name="RefSeq"/>
        </authorList>
    </citation>
    <scope>IDENTIFICATION</scope>
    <source>
        <tissue evidence="12 13">Whole sample</tissue>
    </source>
</reference>
<evidence type="ECO:0000259" key="9">
    <source>
        <dbReference type="PROSITE" id="PS50157"/>
    </source>
</evidence>
<feature type="domain" description="C2H2-type" evidence="9">
    <location>
        <begin position="1015"/>
        <end position="1042"/>
    </location>
</feature>
<dbReference type="SMART" id="SM00348">
    <property type="entry name" value="IRF"/>
    <property type="match status" value="1"/>
</dbReference>
<dbReference type="InterPro" id="IPR050331">
    <property type="entry name" value="Zinc_finger"/>
</dbReference>
<feature type="compositionally biased region" description="Basic and acidic residues" evidence="8">
    <location>
        <begin position="1118"/>
        <end position="1131"/>
    </location>
</feature>
<evidence type="ECO:0000256" key="4">
    <source>
        <dbReference type="ARBA" id="ARBA00022771"/>
    </source>
</evidence>
<evidence type="ECO:0000313" key="12">
    <source>
        <dbReference type="RefSeq" id="XP_022288597.1"/>
    </source>
</evidence>
<feature type="domain" description="IRF tryptophan pentad repeat" evidence="10">
    <location>
        <begin position="106"/>
        <end position="210"/>
    </location>
</feature>
<dbReference type="InterPro" id="IPR013087">
    <property type="entry name" value="Znf_C2H2_type"/>
</dbReference>